<reference evidence="2" key="1">
    <citation type="submission" date="2021-06" db="EMBL/GenBank/DDBJ databases">
        <title>Vibrio nov. sp., novel gut bacterium isolated from Yellow Sea oyster.</title>
        <authorList>
            <person name="Muhammad N."/>
            <person name="Nguyen T.H."/>
            <person name="Lee Y.-J."/>
            <person name="Ko J."/>
            <person name="Kim S.-G."/>
        </authorList>
    </citation>
    <scope>NUCLEOTIDE SEQUENCE</scope>
    <source>
        <strain evidence="2">OG9-811</strain>
    </source>
</reference>
<keyword evidence="1" id="KW-0732">Signal</keyword>
<evidence type="ECO:0000313" key="3">
    <source>
        <dbReference type="Proteomes" id="UP000694232"/>
    </source>
</evidence>
<feature type="signal peptide" evidence="1">
    <location>
        <begin position="1"/>
        <end position="27"/>
    </location>
</feature>
<sequence length="64" mass="6636">MKSISLKALVLAVALVISSFGASIAVAQPNQSSTGLLNSVVVTTSDQGREGDEPCMDEPVCRGW</sequence>
<evidence type="ECO:0000313" key="2">
    <source>
        <dbReference type="EMBL" id="QXO16395.1"/>
    </source>
</evidence>
<evidence type="ECO:0000256" key="1">
    <source>
        <dbReference type="SAM" id="SignalP"/>
    </source>
</evidence>
<name>A0A975YMG3_9VIBR</name>
<proteinExistence type="predicted"/>
<gene>
    <name evidence="2" type="ORF">KNV97_02465</name>
</gene>
<dbReference type="KEGG" id="vos:KNV97_02465"/>
<protein>
    <recommendedName>
        <fullName evidence="4">Secreted protein</fullName>
    </recommendedName>
</protein>
<evidence type="ECO:0008006" key="4">
    <source>
        <dbReference type="Google" id="ProtNLM"/>
    </source>
</evidence>
<keyword evidence="3" id="KW-1185">Reference proteome</keyword>
<dbReference type="AlphaFoldDB" id="A0A975YMG3"/>
<dbReference type="RefSeq" id="WP_136487645.1">
    <property type="nucleotide sequence ID" value="NZ_CP076642.1"/>
</dbReference>
<dbReference type="EMBL" id="CP076642">
    <property type="protein sequence ID" value="QXO16395.1"/>
    <property type="molecule type" value="Genomic_DNA"/>
</dbReference>
<organism evidence="2 3">
    <name type="scientific">Vibrio ostreae</name>
    <dbReference type="NCBI Taxonomy" id="2841925"/>
    <lineage>
        <taxon>Bacteria</taxon>
        <taxon>Pseudomonadati</taxon>
        <taxon>Pseudomonadota</taxon>
        <taxon>Gammaproteobacteria</taxon>
        <taxon>Vibrionales</taxon>
        <taxon>Vibrionaceae</taxon>
        <taxon>Vibrio</taxon>
    </lineage>
</organism>
<feature type="chain" id="PRO_5036757149" description="Secreted protein" evidence="1">
    <location>
        <begin position="28"/>
        <end position="64"/>
    </location>
</feature>
<accession>A0A975YMG3</accession>
<dbReference type="Proteomes" id="UP000694232">
    <property type="component" value="Chromosome 2"/>
</dbReference>